<dbReference type="STRING" id="1802040.A3C28_05860"/>
<name>A0A1F7HB70_9BACT</name>
<dbReference type="EMBL" id="MFZP01000002">
    <property type="protein sequence ID" value="OGK28561.1"/>
    <property type="molecule type" value="Genomic_DNA"/>
</dbReference>
<feature type="transmembrane region" description="Helical" evidence="1">
    <location>
        <begin position="71"/>
        <end position="89"/>
    </location>
</feature>
<proteinExistence type="predicted"/>
<gene>
    <name evidence="2" type="ORF">A3C28_05860</name>
</gene>
<evidence type="ECO:0000313" key="2">
    <source>
        <dbReference type="EMBL" id="OGK28561.1"/>
    </source>
</evidence>
<keyword evidence="1" id="KW-0472">Membrane</keyword>
<evidence type="ECO:0000313" key="3">
    <source>
        <dbReference type="Proteomes" id="UP000178597"/>
    </source>
</evidence>
<dbReference type="Proteomes" id="UP000178597">
    <property type="component" value="Unassembled WGS sequence"/>
</dbReference>
<comment type="caution">
    <text evidence="2">The sequence shown here is derived from an EMBL/GenBank/DDBJ whole genome shotgun (WGS) entry which is preliminary data.</text>
</comment>
<accession>A0A1F7HB70</accession>
<reference evidence="2 3" key="1">
    <citation type="journal article" date="2016" name="Nat. Commun.">
        <title>Thousands of microbial genomes shed light on interconnected biogeochemical processes in an aquifer system.</title>
        <authorList>
            <person name="Anantharaman K."/>
            <person name="Brown C.T."/>
            <person name="Hug L.A."/>
            <person name="Sharon I."/>
            <person name="Castelle C.J."/>
            <person name="Probst A.J."/>
            <person name="Thomas B.C."/>
            <person name="Singh A."/>
            <person name="Wilkins M.J."/>
            <person name="Karaoz U."/>
            <person name="Brodie E.L."/>
            <person name="Williams K.H."/>
            <person name="Hubbard S.S."/>
            <person name="Banfield J.F."/>
        </authorList>
    </citation>
    <scope>NUCLEOTIDE SEQUENCE [LARGE SCALE GENOMIC DNA]</scope>
</reference>
<protein>
    <submittedName>
        <fullName evidence="2">Uncharacterized protein</fullName>
    </submittedName>
</protein>
<dbReference type="AlphaFoldDB" id="A0A1F7HB70"/>
<keyword evidence="1" id="KW-0812">Transmembrane</keyword>
<keyword evidence="1" id="KW-1133">Transmembrane helix</keyword>
<sequence length="91" mass="10728">MSRKTKKEKIIADYRKRLKLLSQDQKSPVVIENKEIQPNQKKIARQDKQNMPSSSDGGKNKFFIKDFRKSIFIISLIITLEIVLYFVTINR</sequence>
<organism evidence="2 3">
    <name type="scientific">Candidatus Roizmanbacteria bacterium RIFCSPHIGHO2_02_FULL_39_9</name>
    <dbReference type="NCBI Taxonomy" id="1802040"/>
    <lineage>
        <taxon>Bacteria</taxon>
        <taxon>Candidatus Roizmaniibacteriota</taxon>
    </lineage>
</organism>
<evidence type="ECO:0000256" key="1">
    <source>
        <dbReference type="SAM" id="Phobius"/>
    </source>
</evidence>